<keyword evidence="3" id="KW-0560">Oxidoreductase</keyword>
<feature type="domain" description="VOC" evidence="2">
    <location>
        <begin position="3"/>
        <end position="139"/>
    </location>
</feature>
<keyword evidence="4" id="KW-1185">Reference proteome</keyword>
<dbReference type="RefSeq" id="WP_154117922.1">
    <property type="nucleotide sequence ID" value="NZ_WJXB01000002.1"/>
</dbReference>
<dbReference type="GO" id="GO:0051213">
    <property type="term" value="F:dioxygenase activity"/>
    <property type="evidence" value="ECO:0007669"/>
    <property type="project" value="UniProtKB-KW"/>
</dbReference>
<protein>
    <submittedName>
        <fullName evidence="3">Extradiol dioxygenase</fullName>
    </submittedName>
</protein>
<accession>A0A7X2H3R0</accession>
<dbReference type="InterPro" id="IPR037523">
    <property type="entry name" value="VOC_core"/>
</dbReference>
<feature type="region of interest" description="Disordered" evidence="1">
    <location>
        <begin position="95"/>
        <end position="116"/>
    </location>
</feature>
<evidence type="ECO:0000259" key="2">
    <source>
        <dbReference type="PROSITE" id="PS51819"/>
    </source>
</evidence>
<organism evidence="3 4">
    <name type="scientific">Paenibacillus monticola</name>
    <dbReference type="NCBI Taxonomy" id="2666075"/>
    <lineage>
        <taxon>Bacteria</taxon>
        <taxon>Bacillati</taxon>
        <taxon>Bacillota</taxon>
        <taxon>Bacilli</taxon>
        <taxon>Bacillales</taxon>
        <taxon>Paenibacillaceae</taxon>
        <taxon>Paenibacillus</taxon>
    </lineage>
</organism>
<evidence type="ECO:0000313" key="3">
    <source>
        <dbReference type="EMBL" id="MRN52931.1"/>
    </source>
</evidence>
<dbReference type="PANTHER" id="PTHR36503:SF2">
    <property type="entry name" value="BLR2408 PROTEIN"/>
    <property type="match status" value="1"/>
</dbReference>
<dbReference type="SUPFAM" id="SSF54593">
    <property type="entry name" value="Glyoxalase/Bleomycin resistance protein/Dihydroxybiphenyl dioxygenase"/>
    <property type="match status" value="1"/>
</dbReference>
<dbReference type="PROSITE" id="PS51819">
    <property type="entry name" value="VOC"/>
    <property type="match status" value="1"/>
</dbReference>
<dbReference type="InterPro" id="IPR053863">
    <property type="entry name" value="Glyoxy/Ble-like_N"/>
</dbReference>
<dbReference type="Pfam" id="PF22677">
    <property type="entry name" value="Ble-like_N"/>
    <property type="match status" value="1"/>
</dbReference>
<dbReference type="InterPro" id="IPR029068">
    <property type="entry name" value="Glyas_Bleomycin-R_OHBP_Dase"/>
</dbReference>
<sequence>MTKELWINLPVQDLHKSKGFFSKLGFSFDPRHQNSNDMAGMVVGDSKIMVMLFPESTFKNFTGNDISDTRQGTEVLFSIDAASREEVDEMVRKAVEAGGTSFSKPQDEKPQEEKLQDQSWMYGAGFADLDGHCWNVLYMDISKMPNV</sequence>
<dbReference type="AlphaFoldDB" id="A0A7X2H3R0"/>
<dbReference type="PANTHER" id="PTHR36503">
    <property type="entry name" value="BLR2520 PROTEIN"/>
    <property type="match status" value="1"/>
</dbReference>
<dbReference type="EMBL" id="WJXB01000002">
    <property type="protein sequence ID" value="MRN52931.1"/>
    <property type="molecule type" value="Genomic_DNA"/>
</dbReference>
<name>A0A7X2H3R0_9BACL</name>
<dbReference type="Proteomes" id="UP000463051">
    <property type="component" value="Unassembled WGS sequence"/>
</dbReference>
<feature type="compositionally biased region" description="Basic and acidic residues" evidence="1">
    <location>
        <begin position="105"/>
        <end position="116"/>
    </location>
</feature>
<dbReference type="Gene3D" id="3.10.180.10">
    <property type="entry name" value="2,3-Dihydroxybiphenyl 1,2-Dioxygenase, domain 1"/>
    <property type="match status" value="1"/>
</dbReference>
<evidence type="ECO:0000313" key="4">
    <source>
        <dbReference type="Proteomes" id="UP000463051"/>
    </source>
</evidence>
<keyword evidence="3" id="KW-0223">Dioxygenase</keyword>
<evidence type="ECO:0000256" key="1">
    <source>
        <dbReference type="SAM" id="MobiDB-lite"/>
    </source>
</evidence>
<comment type="caution">
    <text evidence="3">The sequence shown here is derived from an EMBL/GenBank/DDBJ whole genome shotgun (WGS) entry which is preliminary data.</text>
</comment>
<gene>
    <name evidence="3" type="ORF">GJB61_07955</name>
</gene>
<reference evidence="3 4" key="1">
    <citation type="submission" date="2019-11" db="EMBL/GenBank/DDBJ databases">
        <title>Paenibacillus monticola sp. nov., a novel PGPR strain isolated from mountain sample in China.</title>
        <authorList>
            <person name="Zhao Q."/>
            <person name="Li H.-P."/>
            <person name="Zhang J.-L."/>
        </authorList>
    </citation>
    <scope>NUCLEOTIDE SEQUENCE [LARGE SCALE GENOMIC DNA]</scope>
    <source>
        <strain evidence="3 4">LC-T2</strain>
    </source>
</reference>
<proteinExistence type="predicted"/>